<evidence type="ECO:0000313" key="2">
    <source>
        <dbReference type="Proteomes" id="UP000011518"/>
    </source>
</evidence>
<dbReference type="InParanoid" id="L9L707"/>
<dbReference type="AlphaFoldDB" id="L9L707"/>
<protein>
    <submittedName>
        <fullName evidence="1">Uncharacterized protein</fullName>
    </submittedName>
</protein>
<organism evidence="1 2">
    <name type="scientific">Tupaia chinensis</name>
    <name type="common">Chinese tree shrew</name>
    <name type="synonym">Tupaia belangeri chinensis</name>
    <dbReference type="NCBI Taxonomy" id="246437"/>
    <lineage>
        <taxon>Eukaryota</taxon>
        <taxon>Metazoa</taxon>
        <taxon>Chordata</taxon>
        <taxon>Craniata</taxon>
        <taxon>Vertebrata</taxon>
        <taxon>Euteleostomi</taxon>
        <taxon>Mammalia</taxon>
        <taxon>Eutheria</taxon>
        <taxon>Euarchontoglires</taxon>
        <taxon>Scandentia</taxon>
        <taxon>Tupaiidae</taxon>
        <taxon>Tupaia</taxon>
    </lineage>
</organism>
<dbReference type="EMBL" id="KB320530">
    <property type="protein sequence ID" value="ELW69467.1"/>
    <property type="molecule type" value="Genomic_DNA"/>
</dbReference>
<reference evidence="2" key="1">
    <citation type="submission" date="2012-07" db="EMBL/GenBank/DDBJ databases">
        <title>Genome of the Chinese tree shrew, a rising model animal genetically related to primates.</title>
        <authorList>
            <person name="Zhang G."/>
            <person name="Fan Y."/>
            <person name="Yao Y."/>
            <person name="Huang Z."/>
        </authorList>
    </citation>
    <scope>NUCLEOTIDE SEQUENCE [LARGE SCALE GENOMIC DNA]</scope>
</reference>
<gene>
    <name evidence="1" type="ORF">TREES_T100016808</name>
</gene>
<keyword evidence="2" id="KW-1185">Reference proteome</keyword>
<evidence type="ECO:0000313" key="1">
    <source>
        <dbReference type="EMBL" id="ELW69467.1"/>
    </source>
</evidence>
<sequence>MPLLCNRDAILVALPLGARSPRHAHTWTQLRSLLLPAPCSRRVWSTWRRQRYQTDPRKETLGKFSEAKQIHPLPLGLFDFLVLICFRIGGRWSLRAALGSCKERGCGP</sequence>
<name>L9L707_TUPCH</name>
<proteinExistence type="predicted"/>
<dbReference type="Proteomes" id="UP000011518">
    <property type="component" value="Unassembled WGS sequence"/>
</dbReference>
<accession>L9L707</accession>
<reference evidence="2" key="2">
    <citation type="journal article" date="2013" name="Nat. Commun.">
        <title>Genome of the Chinese tree shrew.</title>
        <authorList>
            <person name="Fan Y."/>
            <person name="Huang Z.Y."/>
            <person name="Cao C.C."/>
            <person name="Chen C.S."/>
            <person name="Chen Y.X."/>
            <person name="Fan D.D."/>
            <person name="He J."/>
            <person name="Hou H.L."/>
            <person name="Hu L."/>
            <person name="Hu X.T."/>
            <person name="Jiang X.T."/>
            <person name="Lai R."/>
            <person name="Lang Y.S."/>
            <person name="Liang B."/>
            <person name="Liao S.G."/>
            <person name="Mu D."/>
            <person name="Ma Y.Y."/>
            <person name="Niu Y.Y."/>
            <person name="Sun X.Q."/>
            <person name="Xia J.Q."/>
            <person name="Xiao J."/>
            <person name="Xiong Z.Q."/>
            <person name="Xu L."/>
            <person name="Yang L."/>
            <person name="Zhang Y."/>
            <person name="Zhao W."/>
            <person name="Zhao X.D."/>
            <person name="Zheng Y.T."/>
            <person name="Zhou J.M."/>
            <person name="Zhu Y.B."/>
            <person name="Zhang G.J."/>
            <person name="Wang J."/>
            <person name="Yao Y.G."/>
        </authorList>
    </citation>
    <scope>NUCLEOTIDE SEQUENCE [LARGE SCALE GENOMIC DNA]</scope>
</reference>